<evidence type="ECO:0000313" key="2">
    <source>
        <dbReference type="EMBL" id="KKR91722.1"/>
    </source>
</evidence>
<keyword evidence="1" id="KW-0812">Transmembrane</keyword>
<keyword evidence="1" id="KW-0472">Membrane</keyword>
<feature type="transmembrane region" description="Helical" evidence="1">
    <location>
        <begin position="15"/>
        <end position="39"/>
    </location>
</feature>
<dbReference type="AlphaFoldDB" id="A0A0G0XUZ5"/>
<reference evidence="2 3" key="1">
    <citation type="journal article" date="2015" name="Nature">
        <title>rRNA introns, odd ribosomes, and small enigmatic genomes across a large radiation of phyla.</title>
        <authorList>
            <person name="Brown C.T."/>
            <person name="Hug L.A."/>
            <person name="Thomas B.C."/>
            <person name="Sharon I."/>
            <person name="Castelle C.J."/>
            <person name="Singh A."/>
            <person name="Wilkins M.J."/>
            <person name="Williams K.H."/>
            <person name="Banfield J.F."/>
        </authorList>
    </citation>
    <scope>NUCLEOTIDE SEQUENCE [LARGE SCALE GENOMIC DNA]</scope>
</reference>
<gene>
    <name evidence="2" type="ORF">UU43_C0002G0031</name>
</gene>
<protein>
    <recommendedName>
        <fullName evidence="4">Type 4 fimbrial biogenesis protein PilX N-terminal domain-containing protein</fullName>
    </recommendedName>
</protein>
<organism evidence="2 3">
    <name type="scientific">Candidatus Falkowbacteria bacterium GW2011_GWA2_41_14</name>
    <dbReference type="NCBI Taxonomy" id="1618635"/>
    <lineage>
        <taxon>Bacteria</taxon>
        <taxon>Candidatus Falkowiibacteriota</taxon>
    </lineage>
</organism>
<name>A0A0G0XUZ5_9BACT</name>
<comment type="caution">
    <text evidence="2">The sequence shown here is derived from an EMBL/GenBank/DDBJ whole genome shotgun (WGS) entry which is preliminary data.</text>
</comment>
<proteinExistence type="predicted"/>
<evidence type="ECO:0008006" key="4">
    <source>
        <dbReference type="Google" id="ProtNLM"/>
    </source>
</evidence>
<sequence>MLTLNKLAGCEKGTMLLPVLGAMTIFLVFISGLASLGVYQNKLYLQQYGKTEALHVAEAGINYYTWHLAHAQNDFYDGTGADPGPVGAPFGPYLHAYASPSGNITGYYSLEIIPPPNGSTIVKIKSTGWLTNYPNIKRTIEVRYGIASLAHYSFLTDSDVWFGANESVSGELHSNGGIRMDGANDSLVTSTRSDYYCTDNHDCSVSYCPNPCAWINGSGCKCPAVWGSGPNYSLWDFPVTKVEFNNITLDIAKLKNNATSSGVYLPATTAGNKGYHIIFLPNGTFDVYRVTQLKSTLYQLNDAWTTYVYLSEEINKQTFVSNKNIPANGAIYIEDDVWVEGTVNGRATLVAAYLPDNVNKRKTIYINNNINYLARDGTNVLGLIAQKHIKVPKHAPTNLVIDATLLAQNGRVFRNIYYPRRITDSIEVFGGIITNQVWTWTWVDNGGNTVDGYDHTNSIYDPQVTFSPPPSFPTTGQYQFISWDEY</sequence>
<accession>A0A0G0XUZ5</accession>
<dbReference type="Proteomes" id="UP000034190">
    <property type="component" value="Unassembled WGS sequence"/>
</dbReference>
<keyword evidence="1" id="KW-1133">Transmembrane helix</keyword>
<dbReference type="EMBL" id="LCAP01000002">
    <property type="protein sequence ID" value="KKR91722.1"/>
    <property type="molecule type" value="Genomic_DNA"/>
</dbReference>
<evidence type="ECO:0000256" key="1">
    <source>
        <dbReference type="SAM" id="Phobius"/>
    </source>
</evidence>
<evidence type="ECO:0000313" key="3">
    <source>
        <dbReference type="Proteomes" id="UP000034190"/>
    </source>
</evidence>